<sequence length="309" mass="35396">MATRRVLGESNIQNLPEQGQTVAQRNKRSISTKETDRKVKKTKKHDEHESTNILAEIPDKHITEIIDRHINEITEKKSLSELYKSQFSLWYLELRSGFNILLYGYGPKKELLEDFSDAYLRDQPLIVVNGFYPKLDVRETLMQIIDGIDIDVDIKPGTRASMEKLTTLIREYFSNPDRDFQRLYIVIHNIDGQNLRTSQVLDCLGTFASCPNIHLVASVDNFNATLLFDQDRTAMFNWVWHDTSTFVSNEKDVKLTDDTSTVVSNEKEVKLTDDVSTVVSNEKEVKLTEDASTVVSNEKEVKLTEDAST</sequence>
<reference evidence="4" key="1">
    <citation type="submission" date="2021-06" db="EMBL/GenBank/DDBJ databases">
        <authorList>
            <person name="Kallberg Y."/>
            <person name="Tangrot J."/>
            <person name="Rosling A."/>
        </authorList>
    </citation>
    <scope>NUCLEOTIDE SEQUENCE</scope>
    <source>
        <strain evidence="4">MA453B</strain>
    </source>
</reference>
<keyword evidence="1" id="KW-0539">Nucleus</keyword>
<dbReference type="OrthoDB" id="346673at2759"/>
<dbReference type="InterPro" id="IPR056772">
    <property type="entry name" value="RecA-like_ORC2"/>
</dbReference>
<evidence type="ECO:0000313" key="4">
    <source>
        <dbReference type="EMBL" id="CAG8648113.1"/>
    </source>
</evidence>
<evidence type="ECO:0000259" key="3">
    <source>
        <dbReference type="Pfam" id="PF04084"/>
    </source>
</evidence>
<accession>A0A9N9DUS1</accession>
<dbReference type="Pfam" id="PF04084">
    <property type="entry name" value="RecA-like_ORC2"/>
    <property type="match status" value="1"/>
</dbReference>
<organism evidence="4 5">
    <name type="scientific">Dentiscutata erythropus</name>
    <dbReference type="NCBI Taxonomy" id="1348616"/>
    <lineage>
        <taxon>Eukaryota</taxon>
        <taxon>Fungi</taxon>
        <taxon>Fungi incertae sedis</taxon>
        <taxon>Mucoromycota</taxon>
        <taxon>Glomeromycotina</taxon>
        <taxon>Glomeromycetes</taxon>
        <taxon>Diversisporales</taxon>
        <taxon>Gigasporaceae</taxon>
        <taxon>Dentiscutata</taxon>
    </lineage>
</organism>
<feature type="compositionally biased region" description="Polar residues" evidence="2">
    <location>
        <begin position="10"/>
        <end position="24"/>
    </location>
</feature>
<dbReference type="InterPro" id="IPR007220">
    <property type="entry name" value="ORC2"/>
</dbReference>
<evidence type="ECO:0000313" key="5">
    <source>
        <dbReference type="Proteomes" id="UP000789405"/>
    </source>
</evidence>
<dbReference type="PANTHER" id="PTHR14052:SF0">
    <property type="entry name" value="ORIGIN RECOGNITION COMPLEX SUBUNIT 2"/>
    <property type="match status" value="1"/>
</dbReference>
<name>A0A9N9DUS1_9GLOM</name>
<feature type="region of interest" description="Disordered" evidence="2">
    <location>
        <begin position="1"/>
        <end position="50"/>
    </location>
</feature>
<proteinExistence type="inferred from homology"/>
<keyword evidence="1" id="KW-0235">DNA replication</keyword>
<comment type="similarity">
    <text evidence="1">Belongs to the ORC2 family.</text>
</comment>
<comment type="subunit">
    <text evidence="1">Component of the origin recognition complex (ORC).</text>
</comment>
<comment type="subcellular location">
    <subcellularLocation>
        <location evidence="1">Nucleus</location>
    </subcellularLocation>
</comment>
<dbReference type="AlphaFoldDB" id="A0A9N9DUS1"/>
<protein>
    <recommendedName>
        <fullName evidence="1">Origin recognition complex subunit 2</fullName>
    </recommendedName>
</protein>
<comment type="caution">
    <text evidence="4">The sequence shown here is derived from an EMBL/GenBank/DDBJ whole genome shotgun (WGS) entry which is preliminary data.</text>
</comment>
<dbReference type="GO" id="GO:0003688">
    <property type="term" value="F:DNA replication origin binding"/>
    <property type="evidence" value="ECO:0007669"/>
    <property type="project" value="UniProtKB-UniRule"/>
</dbReference>
<dbReference type="Proteomes" id="UP000789405">
    <property type="component" value="Unassembled WGS sequence"/>
</dbReference>
<dbReference type="PANTHER" id="PTHR14052">
    <property type="entry name" value="ORIGIN RECOGNITION COMPLEX SUBUNIT 2"/>
    <property type="match status" value="1"/>
</dbReference>
<feature type="non-terminal residue" evidence="4">
    <location>
        <position position="309"/>
    </location>
</feature>
<evidence type="ECO:0000256" key="2">
    <source>
        <dbReference type="SAM" id="MobiDB-lite"/>
    </source>
</evidence>
<keyword evidence="5" id="KW-1185">Reference proteome</keyword>
<comment type="function">
    <text evidence="1">Component of the origin recognition complex (ORC) that binds origins of replication. DNA-binding is ATP-dependent. ORC is required to assemble the pre-replication complex necessary to initiate DNA replication.</text>
</comment>
<feature type="domain" description="Origin recognition complex subunit 2 RecA-like" evidence="3">
    <location>
        <begin position="75"/>
        <end position="243"/>
    </location>
</feature>
<dbReference type="GO" id="GO:0006260">
    <property type="term" value="P:DNA replication"/>
    <property type="evidence" value="ECO:0007669"/>
    <property type="project" value="UniProtKB-UniRule"/>
</dbReference>
<dbReference type="GO" id="GO:0005664">
    <property type="term" value="C:nuclear origin of replication recognition complex"/>
    <property type="evidence" value="ECO:0007669"/>
    <property type="project" value="UniProtKB-UniRule"/>
</dbReference>
<evidence type="ECO:0000256" key="1">
    <source>
        <dbReference type="RuleBase" id="RU368084"/>
    </source>
</evidence>
<dbReference type="EMBL" id="CAJVPY010005673">
    <property type="protein sequence ID" value="CAG8648113.1"/>
    <property type="molecule type" value="Genomic_DNA"/>
</dbReference>
<gene>
    <name evidence="4" type="ORF">DERYTH_LOCUS10031</name>
</gene>